<dbReference type="InterPro" id="IPR058245">
    <property type="entry name" value="NreC/VraR/RcsB-like_REC"/>
</dbReference>
<dbReference type="Proteomes" id="UP001595956">
    <property type="component" value="Unassembled WGS sequence"/>
</dbReference>
<proteinExistence type="predicted"/>
<dbReference type="SUPFAM" id="SSF52172">
    <property type="entry name" value="CheY-like"/>
    <property type="match status" value="1"/>
</dbReference>
<dbReference type="Gene3D" id="3.40.50.2300">
    <property type="match status" value="1"/>
</dbReference>
<comment type="caution">
    <text evidence="3">The sequence shown here is derived from an EMBL/GenBank/DDBJ whole genome shotgun (WGS) entry which is preliminary data.</text>
</comment>
<dbReference type="InterPro" id="IPR051015">
    <property type="entry name" value="EvgA-like"/>
</dbReference>
<accession>A0ABW0N2V5</accession>
<evidence type="ECO:0000259" key="2">
    <source>
        <dbReference type="PROSITE" id="PS50110"/>
    </source>
</evidence>
<dbReference type="PANTHER" id="PTHR45566:SF2">
    <property type="entry name" value="NARL SUBFAMILY"/>
    <property type="match status" value="1"/>
</dbReference>
<dbReference type="RefSeq" id="WP_345172891.1">
    <property type="nucleotide sequence ID" value="NZ_BAABFQ010000004.1"/>
</dbReference>
<dbReference type="Pfam" id="PF00072">
    <property type="entry name" value="Response_reg"/>
    <property type="match status" value="1"/>
</dbReference>
<dbReference type="InterPro" id="IPR011006">
    <property type="entry name" value="CheY-like_superfamily"/>
</dbReference>
<keyword evidence="4" id="KW-1185">Reference proteome</keyword>
<dbReference type="InterPro" id="IPR001789">
    <property type="entry name" value="Sig_transdc_resp-reg_receiver"/>
</dbReference>
<keyword evidence="1" id="KW-0597">Phosphoprotein</keyword>
<protein>
    <submittedName>
        <fullName evidence="3">Response regulator transcription factor</fullName>
    </submittedName>
</protein>
<dbReference type="PROSITE" id="PS50110">
    <property type="entry name" value="RESPONSE_REGULATORY"/>
    <property type="match status" value="1"/>
</dbReference>
<feature type="modified residue" description="4-aspartylphosphate" evidence="1">
    <location>
        <position position="56"/>
    </location>
</feature>
<evidence type="ECO:0000313" key="3">
    <source>
        <dbReference type="EMBL" id="MFC5493568.1"/>
    </source>
</evidence>
<dbReference type="SMART" id="SM00448">
    <property type="entry name" value="REC"/>
    <property type="match status" value="1"/>
</dbReference>
<reference evidence="4" key="1">
    <citation type="journal article" date="2019" name="Int. J. Syst. Evol. Microbiol.">
        <title>The Global Catalogue of Microorganisms (GCM) 10K type strain sequencing project: providing services to taxonomists for standard genome sequencing and annotation.</title>
        <authorList>
            <consortium name="The Broad Institute Genomics Platform"/>
            <consortium name="The Broad Institute Genome Sequencing Center for Infectious Disease"/>
            <person name="Wu L."/>
            <person name="Ma J."/>
        </authorList>
    </citation>
    <scope>NUCLEOTIDE SEQUENCE [LARGE SCALE GENOMIC DNA]</scope>
    <source>
        <strain evidence="4">KACC 13778</strain>
    </source>
</reference>
<dbReference type="CDD" id="cd17535">
    <property type="entry name" value="REC_NarL-like"/>
    <property type="match status" value="1"/>
</dbReference>
<evidence type="ECO:0000256" key="1">
    <source>
        <dbReference type="PROSITE-ProRule" id="PRU00169"/>
    </source>
</evidence>
<name>A0ABW0N2V5_9ACTN</name>
<evidence type="ECO:0000313" key="4">
    <source>
        <dbReference type="Proteomes" id="UP001595956"/>
    </source>
</evidence>
<dbReference type="PANTHER" id="PTHR45566">
    <property type="entry name" value="HTH-TYPE TRANSCRIPTIONAL REGULATOR YHJB-RELATED"/>
    <property type="match status" value="1"/>
</dbReference>
<sequence>MPQIRVAIGDDDRTFREAVSDVLTADPRFAVVAAVGSGPELREVVAALRPDVALVDIRMPGGGATAVRGLRADDRERAEAEGDAPDTPVVVIALSAHTGVSDVRDLLAAGATGYLAKGNLGAALPDLVHRCASGEVVLAVPSGAKALLMLAEQANREPARGDEVERTA</sequence>
<feature type="domain" description="Response regulatory" evidence="2">
    <location>
        <begin position="5"/>
        <end position="132"/>
    </location>
</feature>
<dbReference type="EMBL" id="JBHSMD010000003">
    <property type="protein sequence ID" value="MFC5493568.1"/>
    <property type="molecule type" value="Genomic_DNA"/>
</dbReference>
<organism evidence="3 4">
    <name type="scientific">Nocardioides caricicola</name>
    <dbReference type="NCBI Taxonomy" id="634770"/>
    <lineage>
        <taxon>Bacteria</taxon>
        <taxon>Bacillati</taxon>
        <taxon>Actinomycetota</taxon>
        <taxon>Actinomycetes</taxon>
        <taxon>Propionibacteriales</taxon>
        <taxon>Nocardioidaceae</taxon>
        <taxon>Nocardioides</taxon>
    </lineage>
</organism>
<gene>
    <name evidence="3" type="ORF">ACFPKY_10665</name>
</gene>